<keyword evidence="1" id="KW-0067">ATP-binding</keyword>
<dbReference type="GO" id="GO:0003777">
    <property type="term" value="F:microtubule motor activity"/>
    <property type="evidence" value="ECO:0007669"/>
    <property type="project" value="InterPro"/>
</dbReference>
<dbReference type="Pfam" id="PF00225">
    <property type="entry name" value="Kinesin"/>
    <property type="match status" value="3"/>
</dbReference>
<dbReference type="VEuPathDB" id="TriTrypDB:TRSC58_04504"/>
<feature type="region of interest" description="Disordered" evidence="2">
    <location>
        <begin position="161"/>
        <end position="184"/>
    </location>
</feature>
<dbReference type="OrthoDB" id="3176171at2759"/>
<evidence type="ECO:0000256" key="1">
    <source>
        <dbReference type="PROSITE-ProRule" id="PRU00283"/>
    </source>
</evidence>
<dbReference type="InterPro" id="IPR027640">
    <property type="entry name" value="Kinesin-like_fam"/>
</dbReference>
<gene>
    <name evidence="4" type="ORF">TRSC58_04504</name>
</gene>
<keyword evidence="5" id="KW-1185">Reference proteome</keyword>
<keyword evidence="1" id="KW-0505">Motor protein</keyword>
<dbReference type="PANTHER" id="PTHR24115">
    <property type="entry name" value="KINESIN-RELATED"/>
    <property type="match status" value="1"/>
</dbReference>
<dbReference type="Gene3D" id="3.40.850.10">
    <property type="entry name" value="Kinesin motor domain"/>
    <property type="match status" value="1"/>
</dbReference>
<feature type="compositionally biased region" description="Acidic residues" evidence="2">
    <location>
        <begin position="168"/>
        <end position="184"/>
    </location>
</feature>
<protein>
    <submittedName>
        <fullName evidence="4">Kinesin</fullName>
    </submittedName>
</protein>
<accession>A0A061IXC3</accession>
<sequence length="960" mass="101871">MRVYCRFAPPCAPATSSVEREKPDGRASLLPPPMLLLSLRGDSGSGQHTVILADPRTGSMASSTCRRVFLPPCMSPGVGGTPLSATDAPPCTAKRKNQQEELFDEIVRPLLGDLISGKPCTFLAYGQTATGKTYTMFGPNADGGDSATRRQKKKLGIITRGEAATLSQEEDEEEEGEEEEDEEGIVPRLLRAIFDAPVADVEQQRCVVGAVDLSCLEVYNECVTDLVALLLQQYSRKAATFKKRDRTCGAVCDDVVGEAAWQAWLRYEQRGCPEEGRGTMWSSAFATTAPLGPAAMEAVPQKVTYRATEKEKVMRSVLQLRCESAAECDALLREVLALRNRSQTKRNLRSSRSHLVLRLGLRGAAEGAGPIGESVFVDLAGSETYRDQAWAAGDVTTECDAAVALPSLLQASLTEAPLAASTFTSNRCDSSGLTAAQRGGLRTCEMRHINVSLLALRKVVRALQAATSSSSFLSCVRRVPFRDSMLTTILEPFLTPGTAPAVTWVVCCSCRQCDFHETVESLRLGAEAAATATCVQLCPPFPSASVAQEGNGGSVASSNRGTSVEALVSTRDAPPGRNVSQADIAANGPVIQRGSGKMLFDPAVVALSAEVLGGGYCRCSGDTEEHSGGKGEGGDELAAYKQYALQLLEQCTTLCKRHDECVGELVRTKQALASRDREIARLRKALTQNGGQQKLLEGPASPPVPTCIAPDENLPPAPPAWLRKGAMSSKRNDIASLLYGGCAVQKGPLPVATGEAVEVVRAGAEGVTAAAAEEDRFVESILKRCCVQHDPEPAACKPSEASMRDGERNALLSPPSVFPTIATTSGEVAAPSESAYSMQTPHRTEGGSSSLLKGQNRREHVVSFVSPSSHGAVPLTQLAENRHPRRMFPPPSRSALCIHPTVSQRRLPLEDAVTADTQASAGAHADGDVGILQQLLLRGAALVGGVSAKPLVEEGDEESA</sequence>
<evidence type="ECO:0000313" key="4">
    <source>
        <dbReference type="EMBL" id="ESL07803.1"/>
    </source>
</evidence>
<dbReference type="InterPro" id="IPR036961">
    <property type="entry name" value="Kinesin_motor_dom_sf"/>
</dbReference>
<dbReference type="Proteomes" id="UP000031737">
    <property type="component" value="Unassembled WGS sequence"/>
</dbReference>
<dbReference type="GO" id="GO:0016887">
    <property type="term" value="F:ATP hydrolysis activity"/>
    <property type="evidence" value="ECO:0007669"/>
    <property type="project" value="TreeGrafter"/>
</dbReference>
<dbReference type="AlphaFoldDB" id="A0A061IXC3"/>
<evidence type="ECO:0000313" key="5">
    <source>
        <dbReference type="Proteomes" id="UP000031737"/>
    </source>
</evidence>
<reference evidence="4 5" key="1">
    <citation type="submission" date="2013-07" db="EMBL/GenBank/DDBJ databases">
        <authorList>
            <person name="Stoco P.H."/>
            <person name="Wagner G."/>
            <person name="Gerber A."/>
            <person name="Zaha A."/>
            <person name="Thompson C."/>
            <person name="Bartholomeu D.C."/>
            <person name="Luckemeyer D.D."/>
            <person name="Bahia D."/>
            <person name="Loreto E."/>
            <person name="Prestes E.B."/>
            <person name="Lima F.M."/>
            <person name="Rodrigues-Luiz G."/>
            <person name="Vallejo G.A."/>
            <person name="Filho J.F."/>
            <person name="Monteiro K.M."/>
            <person name="Tyler K.M."/>
            <person name="de Almeida L.G."/>
            <person name="Ortiz M.F."/>
            <person name="Siervo M.A."/>
            <person name="de Moraes M.H."/>
            <person name="Cunha O.L."/>
            <person name="Mendonca-Neto R."/>
            <person name="Silva R."/>
            <person name="Teixeira S.M."/>
            <person name="Murta S.M."/>
            <person name="Sincero T.C."/>
            <person name="Mendes T.A."/>
            <person name="Urmenyi T.P."/>
            <person name="Silva V.G."/>
            <person name="da Rocha W.D."/>
            <person name="Andersson B."/>
            <person name="Romanha A.J."/>
            <person name="Steindel M."/>
            <person name="de Vasconcelos A.T."/>
            <person name="Grisard E.C."/>
        </authorList>
    </citation>
    <scope>NUCLEOTIDE SEQUENCE [LARGE SCALE GENOMIC DNA]</scope>
    <source>
        <strain evidence="4 5">SC58</strain>
    </source>
</reference>
<evidence type="ECO:0000256" key="2">
    <source>
        <dbReference type="SAM" id="MobiDB-lite"/>
    </source>
</evidence>
<dbReference type="PANTHER" id="PTHR24115:SF546">
    <property type="entry name" value="KINESIN-LIKE PROTEIN KIF14"/>
    <property type="match status" value="1"/>
</dbReference>
<comment type="similarity">
    <text evidence="1">Belongs to the TRAFAC class myosin-kinesin ATPase superfamily. Kinesin family.</text>
</comment>
<evidence type="ECO:0000259" key="3">
    <source>
        <dbReference type="PROSITE" id="PS50067"/>
    </source>
</evidence>
<proteinExistence type="inferred from homology"/>
<dbReference type="EMBL" id="AUPL01004504">
    <property type="protein sequence ID" value="ESL07803.1"/>
    <property type="molecule type" value="Genomic_DNA"/>
</dbReference>
<dbReference type="InterPro" id="IPR027417">
    <property type="entry name" value="P-loop_NTPase"/>
</dbReference>
<keyword evidence="1" id="KW-0547">Nucleotide-binding</keyword>
<dbReference type="GO" id="GO:0005524">
    <property type="term" value="F:ATP binding"/>
    <property type="evidence" value="ECO:0007669"/>
    <property type="project" value="UniProtKB-UniRule"/>
</dbReference>
<dbReference type="GO" id="GO:0008017">
    <property type="term" value="F:microtubule binding"/>
    <property type="evidence" value="ECO:0007669"/>
    <property type="project" value="InterPro"/>
</dbReference>
<name>A0A061IXC3_TRYRA</name>
<feature type="domain" description="Kinesin motor" evidence="3">
    <location>
        <begin position="1"/>
        <end position="531"/>
    </location>
</feature>
<dbReference type="GO" id="GO:0007018">
    <property type="term" value="P:microtubule-based movement"/>
    <property type="evidence" value="ECO:0007669"/>
    <property type="project" value="InterPro"/>
</dbReference>
<dbReference type="SUPFAM" id="SSF52540">
    <property type="entry name" value="P-loop containing nucleoside triphosphate hydrolases"/>
    <property type="match status" value="1"/>
</dbReference>
<dbReference type="SMART" id="SM00129">
    <property type="entry name" value="KISc"/>
    <property type="match status" value="1"/>
</dbReference>
<comment type="caution">
    <text evidence="4">The sequence shown here is derived from an EMBL/GenBank/DDBJ whole genome shotgun (WGS) entry which is preliminary data.</text>
</comment>
<dbReference type="PRINTS" id="PR00380">
    <property type="entry name" value="KINESINHEAVY"/>
</dbReference>
<dbReference type="InterPro" id="IPR001752">
    <property type="entry name" value="Kinesin_motor_dom"/>
</dbReference>
<feature type="binding site" evidence="1">
    <location>
        <begin position="126"/>
        <end position="133"/>
    </location>
    <ligand>
        <name>ATP</name>
        <dbReference type="ChEBI" id="CHEBI:30616"/>
    </ligand>
</feature>
<dbReference type="PROSITE" id="PS50067">
    <property type="entry name" value="KINESIN_MOTOR_2"/>
    <property type="match status" value="1"/>
</dbReference>
<dbReference type="GO" id="GO:0005871">
    <property type="term" value="C:kinesin complex"/>
    <property type="evidence" value="ECO:0007669"/>
    <property type="project" value="TreeGrafter"/>
</dbReference>
<organism evidence="4 5">
    <name type="scientific">Trypanosoma rangeli SC58</name>
    <dbReference type="NCBI Taxonomy" id="429131"/>
    <lineage>
        <taxon>Eukaryota</taxon>
        <taxon>Discoba</taxon>
        <taxon>Euglenozoa</taxon>
        <taxon>Kinetoplastea</taxon>
        <taxon>Metakinetoplastina</taxon>
        <taxon>Trypanosomatida</taxon>
        <taxon>Trypanosomatidae</taxon>
        <taxon>Trypanosoma</taxon>
        <taxon>Herpetosoma</taxon>
    </lineage>
</organism>
<dbReference type="GO" id="GO:0005874">
    <property type="term" value="C:microtubule"/>
    <property type="evidence" value="ECO:0007669"/>
    <property type="project" value="TreeGrafter"/>
</dbReference>